<keyword evidence="1" id="KW-0812">Transmembrane</keyword>
<dbReference type="EMBL" id="DXCD01000172">
    <property type="protein sequence ID" value="HIZ13558.1"/>
    <property type="molecule type" value="Genomic_DNA"/>
</dbReference>
<evidence type="ECO:0000313" key="2">
    <source>
        <dbReference type="EMBL" id="HIZ13558.1"/>
    </source>
</evidence>
<evidence type="ECO:0000256" key="1">
    <source>
        <dbReference type="SAM" id="Phobius"/>
    </source>
</evidence>
<reference evidence="2" key="2">
    <citation type="submission" date="2021-04" db="EMBL/GenBank/DDBJ databases">
        <authorList>
            <person name="Gilroy R."/>
        </authorList>
    </citation>
    <scope>NUCLEOTIDE SEQUENCE</scope>
    <source>
        <strain evidence="2">ChiGjej1B1-13045</strain>
    </source>
</reference>
<accession>A0A9D2IJM7</accession>
<dbReference type="Proteomes" id="UP000824017">
    <property type="component" value="Unassembled WGS sequence"/>
</dbReference>
<feature type="transmembrane region" description="Helical" evidence="1">
    <location>
        <begin position="12"/>
        <end position="35"/>
    </location>
</feature>
<dbReference type="AlphaFoldDB" id="A0A9D2IJM7"/>
<sequence length="49" mass="5045">MEKAYLTMKNSGAGSIAIGIIVLVVGITVGVLSIVSGANLLKHKSEITF</sequence>
<protein>
    <submittedName>
        <fullName evidence="2">Uncharacterized protein</fullName>
    </submittedName>
</protein>
<reference evidence="2" key="1">
    <citation type="journal article" date="2021" name="PeerJ">
        <title>Extensive microbial diversity within the chicken gut microbiome revealed by metagenomics and culture.</title>
        <authorList>
            <person name="Gilroy R."/>
            <person name="Ravi A."/>
            <person name="Getino M."/>
            <person name="Pursley I."/>
            <person name="Horton D.L."/>
            <person name="Alikhan N.F."/>
            <person name="Baker D."/>
            <person name="Gharbi K."/>
            <person name="Hall N."/>
            <person name="Watson M."/>
            <person name="Adriaenssens E.M."/>
            <person name="Foster-Nyarko E."/>
            <person name="Jarju S."/>
            <person name="Secka A."/>
            <person name="Antonio M."/>
            <person name="Oren A."/>
            <person name="Chaudhuri R.R."/>
            <person name="La Ragione R."/>
            <person name="Hildebrand F."/>
            <person name="Pallen M.J."/>
        </authorList>
    </citation>
    <scope>NUCLEOTIDE SEQUENCE</scope>
    <source>
        <strain evidence="2">ChiGjej1B1-13045</strain>
    </source>
</reference>
<keyword evidence="1" id="KW-0472">Membrane</keyword>
<organism evidence="2 3">
    <name type="scientific">Candidatus Mediterraneibacter stercorigallinarum</name>
    <dbReference type="NCBI Taxonomy" id="2838686"/>
    <lineage>
        <taxon>Bacteria</taxon>
        <taxon>Bacillati</taxon>
        <taxon>Bacillota</taxon>
        <taxon>Clostridia</taxon>
        <taxon>Lachnospirales</taxon>
        <taxon>Lachnospiraceae</taxon>
        <taxon>Mediterraneibacter</taxon>
    </lineage>
</organism>
<gene>
    <name evidence="2" type="ORF">H9817_06495</name>
</gene>
<evidence type="ECO:0000313" key="3">
    <source>
        <dbReference type="Proteomes" id="UP000824017"/>
    </source>
</evidence>
<name>A0A9D2IJM7_9FIRM</name>
<comment type="caution">
    <text evidence="2">The sequence shown here is derived from an EMBL/GenBank/DDBJ whole genome shotgun (WGS) entry which is preliminary data.</text>
</comment>
<keyword evidence="1" id="KW-1133">Transmembrane helix</keyword>
<proteinExistence type="predicted"/>